<keyword evidence="1" id="KW-0175">Coiled coil</keyword>
<sequence>MKLQDFKYSYNRFHKIYRVKLFEHGQWQKITYDKKNFEFLISNNLKTSDQIRNYPYKPYFFRRIKWSSMKLWKWVKKTDPKLKKIQNSAFFAILLFISMFFIKHCVENEQQDKIEKYEQELQLKDQTIQNYEAFSDSLLIEIKKRELIIKEEITKEVGKVHPKDSILKNDND</sequence>
<evidence type="ECO:0000313" key="2">
    <source>
        <dbReference type="EMBL" id="SIQ53597.1"/>
    </source>
</evidence>
<evidence type="ECO:0000256" key="1">
    <source>
        <dbReference type="SAM" id="Coils"/>
    </source>
</evidence>
<proteinExistence type="predicted"/>
<dbReference type="Proteomes" id="UP000186953">
    <property type="component" value="Unassembled WGS sequence"/>
</dbReference>
<name>A0A1N6TK13_9FLAO</name>
<dbReference type="AlphaFoldDB" id="A0A1N6TK13"/>
<protein>
    <submittedName>
        <fullName evidence="2">Uncharacterized protein</fullName>
    </submittedName>
</protein>
<accession>A0A1N6TK13</accession>
<organism evidence="2 3">
    <name type="scientific">Maribacter ulvicola</name>
    <dbReference type="NCBI Taxonomy" id="228959"/>
    <lineage>
        <taxon>Bacteria</taxon>
        <taxon>Pseudomonadati</taxon>
        <taxon>Bacteroidota</taxon>
        <taxon>Flavobacteriia</taxon>
        <taxon>Flavobacteriales</taxon>
        <taxon>Flavobacteriaceae</taxon>
        <taxon>Maribacter</taxon>
    </lineage>
</organism>
<dbReference type="EMBL" id="FTMA01000002">
    <property type="protein sequence ID" value="SIQ53597.1"/>
    <property type="molecule type" value="Genomic_DNA"/>
</dbReference>
<reference evidence="3" key="1">
    <citation type="submission" date="2017-01" db="EMBL/GenBank/DDBJ databases">
        <authorList>
            <person name="Varghese N."/>
            <person name="Submissions S."/>
        </authorList>
    </citation>
    <scope>NUCLEOTIDE SEQUENCE [LARGE SCALE GENOMIC DNA]</scope>
    <source>
        <strain evidence="3">DSM 15366</strain>
    </source>
</reference>
<keyword evidence="3" id="KW-1185">Reference proteome</keyword>
<feature type="coiled-coil region" evidence="1">
    <location>
        <begin position="107"/>
        <end position="134"/>
    </location>
</feature>
<evidence type="ECO:0000313" key="3">
    <source>
        <dbReference type="Proteomes" id="UP000186953"/>
    </source>
</evidence>
<gene>
    <name evidence="2" type="ORF">SAMN05421797_1021</name>
</gene>